<name>A0A327NII9_9BACT</name>
<dbReference type="EMBL" id="QLII01000001">
    <property type="protein sequence ID" value="RAI73836.1"/>
    <property type="molecule type" value="Genomic_DNA"/>
</dbReference>
<evidence type="ECO:0000313" key="2">
    <source>
        <dbReference type="Proteomes" id="UP000249016"/>
    </source>
</evidence>
<dbReference type="AlphaFoldDB" id="A0A327NII9"/>
<protein>
    <recommendedName>
        <fullName evidence="3">Membrane dipeptidase (Peptidase family M19)</fullName>
    </recommendedName>
</protein>
<keyword evidence="2" id="KW-1185">Reference proteome</keyword>
<dbReference type="InterPro" id="IPR032466">
    <property type="entry name" value="Metal_Hydrolase"/>
</dbReference>
<dbReference type="Gene3D" id="3.20.20.140">
    <property type="entry name" value="Metal-dependent hydrolases"/>
    <property type="match status" value="1"/>
</dbReference>
<sequence length="536" mass="60287">MPFFDLHCHPSFKSGLLNDDVMSCPNPVDAVDIKLKVPFSECVELLVGNSLDSQASFGQIPGGSLVVASFLAFERVYAFVDDLKKIKNLGEHILDNMQKQVKAYHHILIDRDIAHFQAFLANQTNRRHYQLLTNITEYPATPDPNTVYVVASVEGGHNFYTQKDLVEQEKNPQEIIDALITWKEHSKKHPAQFPRLFYITMTHHGQNVLANHAWAIPIRFAANKVEVGSFDPTGNGISPFGETFLKVALRETPTENRILIDVKHLSLASRKRVYEIFQSDPTLNDVPLLATHMGVAGCSWDTPPIAKGGIRRPSDRPKNTIVTYKPIGGFLREKSPGELVNIPFNPWSINLYNEDIVQIMRTRGLIGISMDRRIIGSILANKDVEDERFSKEEFPKDWVEDPQTFSFYPQKALPHLFNGQPSPSLHDLWTFCQSVVHISLITELAKNEGKVPADLNPWDHICLGSDYDGLISALKKAPTADHLESLFNEEMKTVLTAMVAQLNANQITLNPLQVPNDIVEKLSISNGQAFLEKHFV</sequence>
<dbReference type="RefSeq" id="WP_111340708.1">
    <property type="nucleotide sequence ID" value="NZ_QLII01000001.1"/>
</dbReference>
<accession>A0A327NII9</accession>
<dbReference type="SUPFAM" id="SSF51556">
    <property type="entry name" value="Metallo-dependent hydrolases"/>
    <property type="match status" value="1"/>
</dbReference>
<reference evidence="1 2" key="1">
    <citation type="submission" date="2018-06" db="EMBL/GenBank/DDBJ databases">
        <title>Spirosoma sp. HMF3257 Genome sequencing and assembly.</title>
        <authorList>
            <person name="Kang H."/>
            <person name="Cha I."/>
            <person name="Kim H."/>
            <person name="Kang J."/>
            <person name="Joh K."/>
        </authorList>
    </citation>
    <scope>NUCLEOTIDE SEQUENCE [LARGE SCALE GENOMIC DNA]</scope>
    <source>
        <strain evidence="1 2">HMF3257</strain>
    </source>
</reference>
<dbReference type="OrthoDB" id="611177at2"/>
<dbReference type="Proteomes" id="UP000249016">
    <property type="component" value="Unassembled WGS sequence"/>
</dbReference>
<comment type="caution">
    <text evidence="1">The sequence shown here is derived from an EMBL/GenBank/DDBJ whole genome shotgun (WGS) entry which is preliminary data.</text>
</comment>
<evidence type="ECO:0000313" key="1">
    <source>
        <dbReference type="EMBL" id="RAI73836.1"/>
    </source>
</evidence>
<gene>
    <name evidence="1" type="ORF">HMF3257_04425</name>
</gene>
<evidence type="ECO:0008006" key="3">
    <source>
        <dbReference type="Google" id="ProtNLM"/>
    </source>
</evidence>
<organism evidence="1 2">
    <name type="scientific">Spirosoma telluris</name>
    <dbReference type="NCBI Taxonomy" id="2183553"/>
    <lineage>
        <taxon>Bacteria</taxon>
        <taxon>Pseudomonadati</taxon>
        <taxon>Bacteroidota</taxon>
        <taxon>Cytophagia</taxon>
        <taxon>Cytophagales</taxon>
        <taxon>Cytophagaceae</taxon>
        <taxon>Spirosoma</taxon>
    </lineage>
</organism>
<proteinExistence type="predicted"/>